<evidence type="ECO:0000256" key="3">
    <source>
        <dbReference type="ARBA" id="ARBA00022692"/>
    </source>
</evidence>
<dbReference type="VEuPathDB" id="FungiDB:PNEG_00392"/>
<protein>
    <recommendedName>
        <fullName evidence="9">TMEM14 protein</fullName>
    </recommendedName>
</protein>
<evidence type="ECO:0000256" key="5">
    <source>
        <dbReference type="ARBA" id="ARBA00023136"/>
    </source>
</evidence>
<accession>M7PBW4</accession>
<dbReference type="Proteomes" id="UP000011958">
    <property type="component" value="Unassembled WGS sequence"/>
</dbReference>
<dbReference type="HOGENOM" id="CLU_096652_3_1_1"/>
<dbReference type="GeneID" id="19894090"/>
<comment type="caution">
    <text evidence="7">The sequence shown here is derived from an EMBL/GenBank/DDBJ whole genome shotgun (WGS) entry which is preliminary data.</text>
</comment>
<evidence type="ECO:0000256" key="6">
    <source>
        <dbReference type="SAM" id="Phobius"/>
    </source>
</evidence>
<feature type="transmembrane region" description="Helical" evidence="6">
    <location>
        <begin position="6"/>
        <end position="22"/>
    </location>
</feature>
<keyword evidence="4 6" id="KW-1133">Transmembrane helix</keyword>
<dbReference type="AlphaFoldDB" id="M7PBW4"/>
<comment type="similarity">
    <text evidence="2">Belongs to the TMEM14 family.</text>
</comment>
<evidence type="ECO:0000256" key="1">
    <source>
        <dbReference type="ARBA" id="ARBA00004370"/>
    </source>
</evidence>
<evidence type="ECO:0000313" key="8">
    <source>
        <dbReference type="Proteomes" id="UP000011958"/>
    </source>
</evidence>
<dbReference type="RefSeq" id="XP_007872266.1">
    <property type="nucleotide sequence ID" value="XM_007874075.1"/>
</dbReference>
<evidence type="ECO:0000256" key="4">
    <source>
        <dbReference type="ARBA" id="ARBA00022989"/>
    </source>
</evidence>
<dbReference type="InterPro" id="IPR005349">
    <property type="entry name" value="TMEM14"/>
</dbReference>
<gene>
    <name evidence="7" type="ORF">PNEG_00392</name>
</gene>
<name>M7PBW4_PNEMU</name>
<dbReference type="eggNOG" id="KOG4267">
    <property type="taxonomic scope" value="Eukaryota"/>
</dbReference>
<feature type="transmembrane region" description="Helical" evidence="6">
    <location>
        <begin position="29"/>
        <end position="48"/>
    </location>
</feature>
<dbReference type="Gene3D" id="1.10.10.1740">
    <property type="entry name" value="Transmembrane protein 14-like"/>
    <property type="match status" value="1"/>
</dbReference>
<dbReference type="EMBL" id="AFWA02000001">
    <property type="protein sequence ID" value="EMR11365.1"/>
    <property type="molecule type" value="Genomic_DNA"/>
</dbReference>
<dbReference type="Pfam" id="PF03647">
    <property type="entry name" value="Tmemb_14"/>
    <property type="match status" value="1"/>
</dbReference>
<evidence type="ECO:0000313" key="7">
    <source>
        <dbReference type="EMBL" id="EMR11365.1"/>
    </source>
</evidence>
<comment type="subcellular location">
    <subcellularLocation>
        <location evidence="1">Membrane</location>
    </subcellularLocation>
</comment>
<organism evidence="7 8">
    <name type="scientific">Pneumocystis murina (strain B123)</name>
    <name type="common">Mouse pneumocystis pneumonia agent</name>
    <name type="synonym">Pneumocystis carinii f. sp. muris</name>
    <dbReference type="NCBI Taxonomy" id="1069680"/>
    <lineage>
        <taxon>Eukaryota</taxon>
        <taxon>Fungi</taxon>
        <taxon>Dikarya</taxon>
        <taxon>Ascomycota</taxon>
        <taxon>Taphrinomycotina</taxon>
        <taxon>Pneumocystomycetes</taxon>
        <taxon>Pneumocystaceae</taxon>
        <taxon>Pneumocystis</taxon>
    </lineage>
</organism>
<sequence length="101" mass="10836">MDPVSSILALSLYIGGLTGYIRKRSIPSLVAGTAIGTMYGCSSILLHYRLSPGYQLALFTSSLLTTTSIIRLYKSGIKPLPTILGLVGILTTGYYSKKLFS</sequence>
<dbReference type="OMA" id="ALATWYY"/>
<dbReference type="GO" id="GO:0016020">
    <property type="term" value="C:membrane"/>
    <property type="evidence" value="ECO:0007669"/>
    <property type="project" value="UniProtKB-SubCell"/>
</dbReference>
<evidence type="ECO:0000256" key="2">
    <source>
        <dbReference type="ARBA" id="ARBA00007590"/>
    </source>
</evidence>
<proteinExistence type="inferred from homology"/>
<evidence type="ECO:0008006" key="9">
    <source>
        <dbReference type="Google" id="ProtNLM"/>
    </source>
</evidence>
<keyword evidence="5 6" id="KW-0472">Membrane</keyword>
<keyword evidence="3 6" id="KW-0812">Transmembrane</keyword>
<dbReference type="InterPro" id="IPR044890">
    <property type="entry name" value="TMEM14_sf"/>
</dbReference>
<keyword evidence="8" id="KW-1185">Reference proteome</keyword>
<reference evidence="8" key="1">
    <citation type="journal article" date="2016" name="Nat. Commun.">
        <title>Genome analysis of three Pneumocystis species reveals adaptation mechanisms to life exclusively in mammalian hosts.</title>
        <authorList>
            <person name="Ma L."/>
            <person name="Chen Z."/>
            <person name="Huang D.W."/>
            <person name="Kutty G."/>
            <person name="Ishihara M."/>
            <person name="Wang H."/>
            <person name="Abouelleil A."/>
            <person name="Bishop L."/>
            <person name="Davey E."/>
            <person name="Deng R."/>
            <person name="Deng X."/>
            <person name="Fan L."/>
            <person name="Fantoni G."/>
            <person name="Fitzgerald M."/>
            <person name="Gogineni E."/>
            <person name="Goldberg J.M."/>
            <person name="Handley G."/>
            <person name="Hu X."/>
            <person name="Huber C."/>
            <person name="Jiao X."/>
            <person name="Jones K."/>
            <person name="Levin J.Z."/>
            <person name="Liu Y."/>
            <person name="Macdonald P."/>
            <person name="Melnikov A."/>
            <person name="Raley C."/>
            <person name="Sassi M."/>
            <person name="Sherman B.T."/>
            <person name="Song X."/>
            <person name="Sykes S."/>
            <person name="Tran B."/>
            <person name="Walsh L."/>
            <person name="Xia Y."/>
            <person name="Yang J."/>
            <person name="Young S."/>
            <person name="Zeng Q."/>
            <person name="Zheng X."/>
            <person name="Stephens R."/>
            <person name="Nusbaum C."/>
            <person name="Birren B.W."/>
            <person name="Azadi P."/>
            <person name="Lempicki R.A."/>
            <person name="Cuomo C.A."/>
            <person name="Kovacs J.A."/>
        </authorList>
    </citation>
    <scope>NUCLEOTIDE SEQUENCE [LARGE SCALE GENOMIC DNA]</scope>
    <source>
        <strain evidence="8">B123</strain>
    </source>
</reference>
<dbReference type="OrthoDB" id="5620at2759"/>